<dbReference type="AlphaFoldDB" id="A0A914CI68"/>
<reference evidence="3" key="1">
    <citation type="submission" date="2022-11" db="UniProtKB">
        <authorList>
            <consortium name="WormBaseParasite"/>
        </authorList>
    </citation>
    <scope>IDENTIFICATION</scope>
</reference>
<dbReference type="Proteomes" id="UP000887540">
    <property type="component" value="Unplaced"/>
</dbReference>
<evidence type="ECO:0000313" key="2">
    <source>
        <dbReference type="Proteomes" id="UP000887540"/>
    </source>
</evidence>
<protein>
    <submittedName>
        <fullName evidence="3">Uncharacterized protein</fullName>
    </submittedName>
</protein>
<dbReference type="WBParaSite" id="ACRNAN_scaffold1109.g13602.t1">
    <property type="protein sequence ID" value="ACRNAN_scaffold1109.g13602.t1"/>
    <property type="gene ID" value="ACRNAN_scaffold1109.g13602"/>
</dbReference>
<evidence type="ECO:0000256" key="1">
    <source>
        <dbReference type="SAM" id="MobiDB-lite"/>
    </source>
</evidence>
<proteinExistence type="predicted"/>
<keyword evidence="2" id="KW-1185">Reference proteome</keyword>
<sequence>MQQGSRGSQNSQDLEGLPQKNILEEPEGPVEFQVHGRHRDQRMRMEDQDFDLQRFGVLWDSKEYEDFPGNVNYPRGEESAE</sequence>
<evidence type="ECO:0000313" key="3">
    <source>
        <dbReference type="WBParaSite" id="ACRNAN_scaffold1109.g13602.t1"/>
    </source>
</evidence>
<name>A0A914CI68_9BILA</name>
<feature type="compositionally biased region" description="Polar residues" evidence="1">
    <location>
        <begin position="1"/>
        <end position="13"/>
    </location>
</feature>
<feature type="region of interest" description="Disordered" evidence="1">
    <location>
        <begin position="1"/>
        <end position="28"/>
    </location>
</feature>
<organism evidence="2 3">
    <name type="scientific">Acrobeloides nanus</name>
    <dbReference type="NCBI Taxonomy" id="290746"/>
    <lineage>
        <taxon>Eukaryota</taxon>
        <taxon>Metazoa</taxon>
        <taxon>Ecdysozoa</taxon>
        <taxon>Nematoda</taxon>
        <taxon>Chromadorea</taxon>
        <taxon>Rhabditida</taxon>
        <taxon>Tylenchina</taxon>
        <taxon>Cephalobomorpha</taxon>
        <taxon>Cephaloboidea</taxon>
        <taxon>Cephalobidae</taxon>
        <taxon>Acrobeloides</taxon>
    </lineage>
</organism>
<accession>A0A914CI68</accession>